<gene>
    <name evidence="3" type="ORF">M9Y10_032889</name>
</gene>
<name>A0ABR2GZP6_9EUKA</name>
<dbReference type="InterPro" id="IPR023210">
    <property type="entry name" value="NADP_OxRdtase_dom"/>
</dbReference>
<dbReference type="EMBL" id="JAPFFF010000054">
    <property type="protein sequence ID" value="KAK8838847.1"/>
    <property type="molecule type" value="Genomic_DNA"/>
</dbReference>
<keyword evidence="4" id="KW-1185">Reference proteome</keyword>
<feature type="domain" description="NADP-dependent oxidoreductase" evidence="2">
    <location>
        <begin position="15"/>
        <end position="314"/>
    </location>
</feature>
<evidence type="ECO:0000313" key="3">
    <source>
        <dbReference type="EMBL" id="KAK8838847.1"/>
    </source>
</evidence>
<sequence length="326" mass="36831">MEKRRVGTTDNYVNPIGIGCMGLSHAYGTPTPKAEAIEILRKAYEIGYNFFDTAECYIGTNPDGSISYNEEIVGEAVKPFREKVVICTKFGVTHQGRDLIMDSSPERIRKSIEGSLKRLQMSYVDIYYQHRIDPKVEPEVVAGVMKELIQEGKIKCWGISEVNEDYLRRAHKVCPVTVIQNRYSMLARGHEKMFPICEELGITFVAFSPIANGFMSGAYNEKSQFNEKGDYRASMPQFKEAGFKSAEQLMEELKQIADQKKATLAQISLAWIINKHHNCIPIPGSRKVSRLEENFHAGDIVLTPEEIKQIDNLLDKADIPVFGVNQ</sequence>
<keyword evidence="1" id="KW-0560">Oxidoreductase</keyword>
<dbReference type="PANTHER" id="PTHR43625">
    <property type="entry name" value="AFLATOXIN B1 ALDEHYDE REDUCTASE"/>
    <property type="match status" value="1"/>
</dbReference>
<reference evidence="3 4" key="1">
    <citation type="submission" date="2024-04" db="EMBL/GenBank/DDBJ databases">
        <title>Tritrichomonas musculus Genome.</title>
        <authorList>
            <person name="Alves-Ferreira E."/>
            <person name="Grigg M."/>
            <person name="Lorenzi H."/>
            <person name="Galac M."/>
        </authorList>
    </citation>
    <scope>NUCLEOTIDE SEQUENCE [LARGE SCALE GENOMIC DNA]</scope>
    <source>
        <strain evidence="3 4">EAF2021</strain>
    </source>
</reference>
<dbReference type="SUPFAM" id="SSF51430">
    <property type="entry name" value="NAD(P)-linked oxidoreductase"/>
    <property type="match status" value="1"/>
</dbReference>
<protein>
    <recommendedName>
        <fullName evidence="2">NADP-dependent oxidoreductase domain-containing protein</fullName>
    </recommendedName>
</protein>
<accession>A0ABR2GZP6</accession>
<dbReference type="Pfam" id="PF00248">
    <property type="entry name" value="Aldo_ket_red"/>
    <property type="match status" value="1"/>
</dbReference>
<dbReference type="InterPro" id="IPR050791">
    <property type="entry name" value="Aldo-Keto_reductase"/>
</dbReference>
<evidence type="ECO:0000259" key="2">
    <source>
        <dbReference type="Pfam" id="PF00248"/>
    </source>
</evidence>
<organism evidence="3 4">
    <name type="scientific">Tritrichomonas musculus</name>
    <dbReference type="NCBI Taxonomy" id="1915356"/>
    <lineage>
        <taxon>Eukaryota</taxon>
        <taxon>Metamonada</taxon>
        <taxon>Parabasalia</taxon>
        <taxon>Tritrichomonadida</taxon>
        <taxon>Tritrichomonadidae</taxon>
        <taxon>Tritrichomonas</taxon>
    </lineage>
</organism>
<evidence type="ECO:0000256" key="1">
    <source>
        <dbReference type="ARBA" id="ARBA00023002"/>
    </source>
</evidence>
<evidence type="ECO:0000313" key="4">
    <source>
        <dbReference type="Proteomes" id="UP001470230"/>
    </source>
</evidence>
<dbReference type="Gene3D" id="3.20.20.100">
    <property type="entry name" value="NADP-dependent oxidoreductase domain"/>
    <property type="match status" value="1"/>
</dbReference>
<dbReference type="PANTHER" id="PTHR43625:SF40">
    <property type="entry name" value="ALDO-KETO REDUCTASE YAKC [NADP(+)]"/>
    <property type="match status" value="1"/>
</dbReference>
<dbReference type="InterPro" id="IPR036812">
    <property type="entry name" value="NAD(P)_OxRdtase_dom_sf"/>
</dbReference>
<dbReference type="CDD" id="cd19078">
    <property type="entry name" value="AKR_AKR13C1_2"/>
    <property type="match status" value="1"/>
</dbReference>
<proteinExistence type="predicted"/>
<comment type="caution">
    <text evidence="3">The sequence shown here is derived from an EMBL/GenBank/DDBJ whole genome shotgun (WGS) entry which is preliminary data.</text>
</comment>
<dbReference type="Proteomes" id="UP001470230">
    <property type="component" value="Unassembled WGS sequence"/>
</dbReference>